<evidence type="ECO:0000313" key="5">
    <source>
        <dbReference type="Proteomes" id="UP000479938"/>
    </source>
</evidence>
<dbReference type="InterPro" id="IPR051398">
    <property type="entry name" value="Polysacch_Deacetylase"/>
</dbReference>
<comment type="subcellular location">
    <subcellularLocation>
        <location evidence="1">Secreted</location>
    </subcellularLocation>
</comment>
<dbReference type="AlphaFoldDB" id="A0A6J4GAS7"/>
<name>A0A6J4GAS7_9FLAO</name>
<dbReference type="SUPFAM" id="SSF88713">
    <property type="entry name" value="Glycoside hydrolase/deacetylase"/>
    <property type="match status" value="1"/>
</dbReference>
<dbReference type="Proteomes" id="UP000479938">
    <property type="component" value="Unassembled WGS sequence"/>
</dbReference>
<dbReference type="GO" id="GO:0005975">
    <property type="term" value="P:carbohydrate metabolic process"/>
    <property type="evidence" value="ECO:0007669"/>
    <property type="project" value="InterPro"/>
</dbReference>
<evidence type="ECO:0000259" key="3">
    <source>
        <dbReference type="Pfam" id="PF01522"/>
    </source>
</evidence>
<feature type="domain" description="NodB homology" evidence="3">
    <location>
        <begin position="70"/>
        <end position="209"/>
    </location>
</feature>
<accession>A0A6J4GAS7</accession>
<reference evidence="4 5" key="1">
    <citation type="submission" date="2020-02" db="EMBL/GenBank/DDBJ databases">
        <authorList>
            <person name="Criscuolo A."/>
        </authorList>
    </citation>
    <scope>NUCLEOTIDE SEQUENCE [LARGE SCALE GENOMIC DNA]</scope>
    <source>
        <strain evidence="4">CIP105534</strain>
    </source>
</reference>
<dbReference type="RefSeq" id="WP_173969265.1">
    <property type="nucleotide sequence ID" value="NZ_CADCSU010000034.1"/>
</dbReference>
<organism evidence="4 5">
    <name type="scientific">Flavobacterium bizetiae</name>
    <dbReference type="NCBI Taxonomy" id="2704140"/>
    <lineage>
        <taxon>Bacteria</taxon>
        <taxon>Pseudomonadati</taxon>
        <taxon>Bacteroidota</taxon>
        <taxon>Flavobacteriia</taxon>
        <taxon>Flavobacteriales</taxon>
        <taxon>Flavobacteriaceae</taxon>
        <taxon>Flavobacterium</taxon>
    </lineage>
</organism>
<keyword evidence="2" id="KW-0732">Signal</keyword>
<dbReference type="GO" id="GO:0016810">
    <property type="term" value="F:hydrolase activity, acting on carbon-nitrogen (but not peptide) bonds"/>
    <property type="evidence" value="ECO:0007669"/>
    <property type="project" value="InterPro"/>
</dbReference>
<evidence type="ECO:0000256" key="1">
    <source>
        <dbReference type="ARBA" id="ARBA00004613"/>
    </source>
</evidence>
<dbReference type="Gene3D" id="3.20.20.370">
    <property type="entry name" value="Glycoside hydrolase/deacetylase"/>
    <property type="match status" value="1"/>
</dbReference>
<sequence>MKIPQSITKPILVAALLIINGVFFSSANNISKTIDPPKSNLISFKIKLKSAQKVKIETAPLKYDKHLAYSFTLDDGYRSAYLTAFPLLNGGKISARAISEWKNDQGGDGTNSKGLFYSDGLGNKIPFKLALAINGGAIGDAPQNRGHLSWDEVKEMYHAGWDILNHGFHHATKHGTNFLTEVTENTTSIQKNLGFTMSQFVVPGGESDPGYQLEYERDALANGSFSVASYVGAGPVIKVDQKVNLDKMIYARTFVQSSKDTITFKTMDRFLATFDSVAKLPNPIWYNEFTHGVGNGDLWNLSMRFPDFKYYMTTIAKKYGSTGNDSIWMAPWQEVYEYIWLRDKVKINYEQKDKEVLVTIELPEIPETFRYRSISLIVDTKSKFEIESKESNIAISSDGKTTHKLINLQFNP</sequence>
<dbReference type="GO" id="GO:0005576">
    <property type="term" value="C:extracellular region"/>
    <property type="evidence" value="ECO:0007669"/>
    <property type="project" value="UniProtKB-SubCell"/>
</dbReference>
<dbReference type="PANTHER" id="PTHR34216">
    <property type="match status" value="1"/>
</dbReference>
<gene>
    <name evidence="4" type="ORF">FLA105534_00502</name>
</gene>
<proteinExistence type="predicted"/>
<evidence type="ECO:0000256" key="2">
    <source>
        <dbReference type="ARBA" id="ARBA00022729"/>
    </source>
</evidence>
<protein>
    <recommendedName>
        <fullName evidence="3">NodB homology domain-containing protein</fullName>
    </recommendedName>
</protein>
<evidence type="ECO:0000313" key="4">
    <source>
        <dbReference type="EMBL" id="CAA9195137.1"/>
    </source>
</evidence>
<dbReference type="InterPro" id="IPR002509">
    <property type="entry name" value="NODB_dom"/>
</dbReference>
<dbReference type="EMBL" id="CADCSU010000034">
    <property type="protein sequence ID" value="CAA9195137.1"/>
    <property type="molecule type" value="Genomic_DNA"/>
</dbReference>
<keyword evidence="5" id="KW-1185">Reference proteome</keyword>
<dbReference type="InterPro" id="IPR011330">
    <property type="entry name" value="Glyco_hydro/deAcase_b/a-brl"/>
</dbReference>
<dbReference type="PANTHER" id="PTHR34216:SF3">
    <property type="entry name" value="POLY-BETA-1,6-N-ACETYL-D-GLUCOSAMINE N-DEACETYLASE"/>
    <property type="match status" value="1"/>
</dbReference>
<dbReference type="Pfam" id="PF01522">
    <property type="entry name" value="Polysacc_deac_1"/>
    <property type="match status" value="1"/>
</dbReference>